<organism evidence="2 3">
    <name type="scientific">Patagioenas fasciata monilis</name>
    <dbReference type="NCBI Taxonomy" id="372326"/>
    <lineage>
        <taxon>Eukaryota</taxon>
        <taxon>Metazoa</taxon>
        <taxon>Chordata</taxon>
        <taxon>Craniata</taxon>
        <taxon>Vertebrata</taxon>
        <taxon>Euteleostomi</taxon>
        <taxon>Archelosauria</taxon>
        <taxon>Archosauria</taxon>
        <taxon>Dinosauria</taxon>
        <taxon>Saurischia</taxon>
        <taxon>Theropoda</taxon>
        <taxon>Coelurosauria</taxon>
        <taxon>Aves</taxon>
        <taxon>Neognathae</taxon>
        <taxon>Neoaves</taxon>
        <taxon>Columbimorphae</taxon>
        <taxon>Columbiformes</taxon>
        <taxon>Columbidae</taxon>
        <taxon>Patagioenas</taxon>
    </lineage>
</organism>
<accession>A0A1V4KDR9</accession>
<dbReference type="AlphaFoldDB" id="A0A1V4KDR9"/>
<name>A0A1V4KDR9_PATFA</name>
<feature type="compositionally biased region" description="Basic residues" evidence="1">
    <location>
        <begin position="16"/>
        <end position="27"/>
    </location>
</feature>
<dbReference type="GO" id="GO:0048703">
    <property type="term" value="P:embryonic viscerocranium morphogenesis"/>
    <property type="evidence" value="ECO:0007669"/>
    <property type="project" value="TreeGrafter"/>
</dbReference>
<feature type="region of interest" description="Disordered" evidence="1">
    <location>
        <begin position="1"/>
        <end position="37"/>
    </location>
</feature>
<dbReference type="GO" id="GO:0071169">
    <property type="term" value="P:establishment of protein localization to chromatin"/>
    <property type="evidence" value="ECO:0007669"/>
    <property type="project" value="TreeGrafter"/>
</dbReference>
<evidence type="ECO:0008006" key="4">
    <source>
        <dbReference type="Google" id="ProtNLM"/>
    </source>
</evidence>
<dbReference type="PANTHER" id="PTHR21704:SF18">
    <property type="entry name" value="NIPPED-B-LIKE PROTEIN"/>
    <property type="match status" value="1"/>
</dbReference>
<keyword evidence="3" id="KW-1185">Reference proteome</keyword>
<reference evidence="2 3" key="1">
    <citation type="submission" date="2016-02" db="EMBL/GenBank/DDBJ databases">
        <title>Band-tailed pigeon sequencing and assembly.</title>
        <authorList>
            <person name="Soares A.E."/>
            <person name="Novak B.J."/>
            <person name="Rice E.S."/>
            <person name="O'Connell B."/>
            <person name="Chang D."/>
            <person name="Weber S."/>
            <person name="Shapiro B."/>
        </authorList>
    </citation>
    <scope>NUCLEOTIDE SEQUENCE [LARGE SCALE GENOMIC DNA]</scope>
    <source>
        <strain evidence="2">BTP2013</strain>
        <tissue evidence="2">Blood</tissue>
    </source>
</reference>
<dbReference type="GO" id="GO:0048565">
    <property type="term" value="P:digestive tract development"/>
    <property type="evidence" value="ECO:0007669"/>
    <property type="project" value="TreeGrafter"/>
</dbReference>
<evidence type="ECO:0000256" key="1">
    <source>
        <dbReference type="SAM" id="MobiDB-lite"/>
    </source>
</evidence>
<dbReference type="InterPro" id="IPR016024">
    <property type="entry name" value="ARM-type_fold"/>
</dbReference>
<dbReference type="OrthoDB" id="418242at2759"/>
<dbReference type="STRING" id="372326.A0A1V4KDR9"/>
<dbReference type="GO" id="GO:0010468">
    <property type="term" value="P:regulation of gene expression"/>
    <property type="evidence" value="ECO:0007669"/>
    <property type="project" value="InterPro"/>
</dbReference>
<dbReference type="GO" id="GO:0003007">
    <property type="term" value="P:heart morphogenesis"/>
    <property type="evidence" value="ECO:0007669"/>
    <property type="project" value="TreeGrafter"/>
</dbReference>
<dbReference type="Proteomes" id="UP000190648">
    <property type="component" value="Unassembled WGS sequence"/>
</dbReference>
<evidence type="ECO:0000313" key="3">
    <source>
        <dbReference type="Proteomes" id="UP000190648"/>
    </source>
</evidence>
<dbReference type="GO" id="GO:0140588">
    <property type="term" value="P:chromatin looping"/>
    <property type="evidence" value="ECO:0007669"/>
    <property type="project" value="InterPro"/>
</dbReference>
<comment type="caution">
    <text evidence="2">The sequence shown here is derived from an EMBL/GenBank/DDBJ whole genome shotgun (WGS) entry which is preliminary data.</text>
</comment>
<dbReference type="GO" id="GO:0090694">
    <property type="term" value="C:Scc2-Scc4 cohesin loading complex"/>
    <property type="evidence" value="ECO:0007669"/>
    <property type="project" value="TreeGrafter"/>
</dbReference>
<dbReference type="GO" id="GO:0034087">
    <property type="term" value="P:establishment of mitotic sister chromatid cohesion"/>
    <property type="evidence" value="ECO:0007669"/>
    <property type="project" value="TreeGrafter"/>
</dbReference>
<dbReference type="PANTHER" id="PTHR21704">
    <property type="entry name" value="NIPPED-B-LIKE PROTEIN DELANGIN SCC2-RELATED"/>
    <property type="match status" value="1"/>
</dbReference>
<dbReference type="SUPFAM" id="SSF48371">
    <property type="entry name" value="ARM repeat"/>
    <property type="match status" value="1"/>
</dbReference>
<sequence>MDDHSSPPSLSDVARKMKKKEKQKRRRAYEPKLTPEEMMDSSTFKRFAASIENILENLEDMDFTAFGDDDEIPQELLLGKHQLSELGSESAKIKAMGIMDKISADKTVKVLNILEKNIQDGSKLSTLLNHNNDTEDEERLWRDLIMERVTKSADACLTAINIMTSPNMPKAVYIEDVIERVIQYTKFHLQNTLYPQYDPVYRVDPHGGGLLSSKAKRAKCSTHKQRVIVMLYNKVCDIVNSLSELLEIQLLTDTTILQVSSMGITPFFVENVSELQLCAIKLVTAVFSRYEKHRQLILEEIFTSLARLPTSKRSLRNFSSSLLLENNTAFVRPNLTLHKRRKGLDNCLEYRSLAVVDQDVLITNSYETAMRTAQNFLSIFLKKCGSKQGEEDYRPLFENFIQDLLSTVNKPEWPAAELLLSLLGRLLVRDSCF</sequence>
<dbReference type="GO" id="GO:0003682">
    <property type="term" value="F:chromatin binding"/>
    <property type="evidence" value="ECO:0007669"/>
    <property type="project" value="TreeGrafter"/>
</dbReference>
<evidence type="ECO:0000313" key="2">
    <source>
        <dbReference type="EMBL" id="OPJ82491.1"/>
    </source>
</evidence>
<protein>
    <recommendedName>
        <fullName evidence="4">Nipped-B-like protein</fullName>
    </recommendedName>
</protein>
<dbReference type="GO" id="GO:1990414">
    <property type="term" value="P:replication-born double-strand break repair via sister chromatid exchange"/>
    <property type="evidence" value="ECO:0007669"/>
    <property type="project" value="TreeGrafter"/>
</dbReference>
<proteinExistence type="predicted"/>
<dbReference type="GO" id="GO:0007420">
    <property type="term" value="P:brain development"/>
    <property type="evidence" value="ECO:0007669"/>
    <property type="project" value="TreeGrafter"/>
</dbReference>
<dbReference type="EMBL" id="LSYS01003582">
    <property type="protein sequence ID" value="OPJ82491.1"/>
    <property type="molecule type" value="Genomic_DNA"/>
</dbReference>
<gene>
    <name evidence="2" type="ORF">AV530_000318</name>
</gene>
<dbReference type="GO" id="GO:0061775">
    <property type="term" value="F:cohesin loader activity"/>
    <property type="evidence" value="ECO:0007669"/>
    <property type="project" value="InterPro"/>
</dbReference>
<dbReference type="InterPro" id="IPR033031">
    <property type="entry name" value="Scc2/Nipped-B"/>
</dbReference>